<evidence type="ECO:0000256" key="3">
    <source>
        <dbReference type="ARBA" id="ARBA00022989"/>
    </source>
</evidence>
<evidence type="ECO:0000313" key="8">
    <source>
        <dbReference type="Proteomes" id="UP001345013"/>
    </source>
</evidence>
<keyword evidence="8" id="KW-1185">Reference proteome</keyword>
<keyword evidence="4 6" id="KW-0472">Membrane</keyword>
<accession>A0ABR0JV61</accession>
<evidence type="ECO:0000256" key="6">
    <source>
        <dbReference type="SAM" id="Phobius"/>
    </source>
</evidence>
<feature type="transmembrane region" description="Helical" evidence="6">
    <location>
        <begin position="76"/>
        <end position="99"/>
    </location>
</feature>
<gene>
    <name evidence="7" type="ORF">LTR24_010275</name>
</gene>
<feature type="region of interest" description="Disordered" evidence="5">
    <location>
        <begin position="28"/>
        <end position="70"/>
    </location>
</feature>
<evidence type="ECO:0000256" key="2">
    <source>
        <dbReference type="ARBA" id="ARBA00022692"/>
    </source>
</evidence>
<dbReference type="Proteomes" id="UP001345013">
    <property type="component" value="Unassembled WGS sequence"/>
</dbReference>
<protein>
    <submittedName>
        <fullName evidence="7">Uncharacterized protein</fullName>
    </submittedName>
</protein>
<proteinExistence type="predicted"/>
<name>A0ABR0JV61_9EURO</name>
<evidence type="ECO:0000313" key="7">
    <source>
        <dbReference type="EMBL" id="KAK5073407.1"/>
    </source>
</evidence>
<evidence type="ECO:0000256" key="4">
    <source>
        <dbReference type="ARBA" id="ARBA00023136"/>
    </source>
</evidence>
<evidence type="ECO:0000256" key="5">
    <source>
        <dbReference type="SAM" id="MobiDB-lite"/>
    </source>
</evidence>
<dbReference type="EMBL" id="JAVRRG010000296">
    <property type="protein sequence ID" value="KAK5073407.1"/>
    <property type="molecule type" value="Genomic_DNA"/>
</dbReference>
<evidence type="ECO:0000256" key="1">
    <source>
        <dbReference type="ARBA" id="ARBA00004167"/>
    </source>
</evidence>
<reference evidence="7 8" key="1">
    <citation type="submission" date="2023-08" db="EMBL/GenBank/DDBJ databases">
        <title>Black Yeasts Isolated from many extreme environments.</title>
        <authorList>
            <person name="Coleine C."/>
            <person name="Stajich J.E."/>
            <person name="Selbmann L."/>
        </authorList>
    </citation>
    <scope>NUCLEOTIDE SEQUENCE [LARGE SCALE GENOMIC DNA]</scope>
    <source>
        <strain evidence="7 8">CCFEE 5885</strain>
    </source>
</reference>
<sequence>MDNTTDYSTEGHNCCAKKLGYFIGVNRTQTKTNPNDTSSSTSSSIFSSAPAAPSASPPASSTASSSSSGLSTGAKAGIGVGVGLAGVAVLIGVGVFIYVRHSRRSRAARNTADPLRPKYAPVEQAPPGELSSSGVHKDTALAVWSWKLDRGKRQGLDLSLKRWQGREERRGPLQQTVPEFLSSRELARELASVPFVRHRGQPKPCSTSTELYTAQVHDPPVSD</sequence>
<dbReference type="InterPro" id="IPR051694">
    <property type="entry name" value="Immunoregulatory_rcpt-like"/>
</dbReference>
<comment type="subcellular location">
    <subcellularLocation>
        <location evidence="1">Membrane</location>
        <topology evidence="1">Single-pass membrane protein</topology>
    </subcellularLocation>
</comment>
<keyword evidence="2 6" id="KW-0812">Transmembrane</keyword>
<feature type="region of interest" description="Disordered" evidence="5">
    <location>
        <begin position="198"/>
        <end position="223"/>
    </location>
</feature>
<comment type="caution">
    <text evidence="7">The sequence shown here is derived from an EMBL/GenBank/DDBJ whole genome shotgun (WGS) entry which is preliminary data.</text>
</comment>
<dbReference type="PANTHER" id="PTHR15549">
    <property type="entry name" value="PAIRED IMMUNOGLOBULIN-LIKE TYPE 2 RECEPTOR"/>
    <property type="match status" value="1"/>
</dbReference>
<feature type="compositionally biased region" description="Low complexity" evidence="5">
    <location>
        <begin position="37"/>
        <end position="70"/>
    </location>
</feature>
<keyword evidence="3 6" id="KW-1133">Transmembrane helix</keyword>
<organism evidence="7 8">
    <name type="scientific">Lithohypha guttulata</name>
    <dbReference type="NCBI Taxonomy" id="1690604"/>
    <lineage>
        <taxon>Eukaryota</taxon>
        <taxon>Fungi</taxon>
        <taxon>Dikarya</taxon>
        <taxon>Ascomycota</taxon>
        <taxon>Pezizomycotina</taxon>
        <taxon>Eurotiomycetes</taxon>
        <taxon>Chaetothyriomycetidae</taxon>
        <taxon>Chaetothyriales</taxon>
        <taxon>Trichomeriaceae</taxon>
        <taxon>Lithohypha</taxon>
    </lineage>
</organism>
<feature type="region of interest" description="Disordered" evidence="5">
    <location>
        <begin position="107"/>
        <end position="134"/>
    </location>
</feature>